<name>A0A938B0R7_UNCTE</name>
<keyword evidence="1" id="KW-0560">Oxidoreductase</keyword>
<dbReference type="PANTHER" id="PTHR30137:SF8">
    <property type="entry name" value="BLR5498 PROTEIN"/>
    <property type="match status" value="1"/>
</dbReference>
<evidence type="ECO:0000256" key="2">
    <source>
        <dbReference type="ARBA" id="ARBA00023033"/>
    </source>
</evidence>
<dbReference type="Pfam" id="PF00296">
    <property type="entry name" value="Bac_luciferase"/>
    <property type="match status" value="1"/>
</dbReference>
<organism evidence="5 6">
    <name type="scientific">Tectimicrobiota bacterium</name>
    <dbReference type="NCBI Taxonomy" id="2528274"/>
    <lineage>
        <taxon>Bacteria</taxon>
        <taxon>Pseudomonadati</taxon>
        <taxon>Nitrospinota/Tectimicrobiota group</taxon>
        <taxon>Candidatus Tectimicrobiota</taxon>
    </lineage>
</organism>
<evidence type="ECO:0000256" key="1">
    <source>
        <dbReference type="ARBA" id="ARBA00023002"/>
    </source>
</evidence>
<protein>
    <submittedName>
        <fullName evidence="5">LLM class flavin-dependent oxidoreductase</fullName>
    </submittedName>
</protein>
<accession>A0A938B0R7</accession>
<dbReference type="Proteomes" id="UP000712673">
    <property type="component" value="Unassembled WGS sequence"/>
</dbReference>
<dbReference type="InterPro" id="IPR036661">
    <property type="entry name" value="Luciferase-like_sf"/>
</dbReference>
<gene>
    <name evidence="5" type="ORF">FJZ47_00410</name>
</gene>
<proteinExistence type="predicted"/>
<dbReference type="EMBL" id="VGLS01000005">
    <property type="protein sequence ID" value="MBM3222256.1"/>
    <property type="molecule type" value="Genomic_DNA"/>
</dbReference>
<dbReference type="PANTHER" id="PTHR30137">
    <property type="entry name" value="LUCIFERASE-LIKE MONOOXYGENASE"/>
    <property type="match status" value="1"/>
</dbReference>
<evidence type="ECO:0000259" key="4">
    <source>
        <dbReference type="Pfam" id="PF00296"/>
    </source>
</evidence>
<evidence type="ECO:0000256" key="3">
    <source>
        <dbReference type="SAM" id="MobiDB-lite"/>
    </source>
</evidence>
<dbReference type="InterPro" id="IPR011251">
    <property type="entry name" value="Luciferase-like_dom"/>
</dbReference>
<dbReference type="GO" id="GO:0005829">
    <property type="term" value="C:cytosol"/>
    <property type="evidence" value="ECO:0007669"/>
    <property type="project" value="TreeGrafter"/>
</dbReference>
<sequence length="396" mass="45403">MQHAARWVLWLALCAEGVYNPPESRGRAHCPPADRRCRRDDERSTHSMKFGIFILPSWPEAETSHQGRIYQEAVEQIQYAEELGFDAVWLAEHHFTRFGIIPSAIPFATYVAARTKTIRIGTGVSVLTFHNPIFMAEEAAMLDVLSNGRLDFGVGRGQVVYEYNNFRVEYDSRTQRFQEIVDIILGLWGTSGFTYHGQYYSVDDLTITPTPVQRPHPPMYLAVSRTPASVDVAVARDLPVLTSANTPDEEVLGIRALYFERCAAAGKRPLVEDMPFFRLTHVAEDEKHAIDVPRTSVTWVRDLNSLRRTLTGGSEIYRDLEHWRQTRTVAIPTYETELQTTAYFGTPEQLMQRLRWLQEVHNVQYFGADMGFGKMRHADVMRSMELFAREVMPKLR</sequence>
<evidence type="ECO:0000313" key="5">
    <source>
        <dbReference type="EMBL" id="MBM3222256.1"/>
    </source>
</evidence>
<reference evidence="5" key="1">
    <citation type="submission" date="2019-03" db="EMBL/GenBank/DDBJ databases">
        <title>Lake Tanganyika Metagenome-Assembled Genomes (MAGs).</title>
        <authorList>
            <person name="Tran P."/>
        </authorList>
    </citation>
    <scope>NUCLEOTIDE SEQUENCE</scope>
    <source>
        <strain evidence="5">K_DeepCast_65m_m2_066</strain>
    </source>
</reference>
<feature type="compositionally biased region" description="Basic and acidic residues" evidence="3">
    <location>
        <begin position="32"/>
        <end position="42"/>
    </location>
</feature>
<dbReference type="SUPFAM" id="SSF51679">
    <property type="entry name" value="Bacterial luciferase-like"/>
    <property type="match status" value="1"/>
</dbReference>
<feature type="domain" description="Luciferase-like" evidence="4">
    <location>
        <begin position="48"/>
        <end position="359"/>
    </location>
</feature>
<feature type="region of interest" description="Disordered" evidence="3">
    <location>
        <begin position="22"/>
        <end position="42"/>
    </location>
</feature>
<evidence type="ECO:0000313" key="6">
    <source>
        <dbReference type="Proteomes" id="UP000712673"/>
    </source>
</evidence>
<dbReference type="Gene3D" id="3.20.20.30">
    <property type="entry name" value="Luciferase-like domain"/>
    <property type="match status" value="1"/>
</dbReference>
<dbReference type="AlphaFoldDB" id="A0A938B0R7"/>
<dbReference type="GO" id="GO:0016705">
    <property type="term" value="F:oxidoreductase activity, acting on paired donors, with incorporation or reduction of molecular oxygen"/>
    <property type="evidence" value="ECO:0007669"/>
    <property type="project" value="InterPro"/>
</dbReference>
<keyword evidence="2" id="KW-0503">Monooxygenase</keyword>
<comment type="caution">
    <text evidence="5">The sequence shown here is derived from an EMBL/GenBank/DDBJ whole genome shotgun (WGS) entry which is preliminary data.</text>
</comment>
<dbReference type="GO" id="GO:0004497">
    <property type="term" value="F:monooxygenase activity"/>
    <property type="evidence" value="ECO:0007669"/>
    <property type="project" value="UniProtKB-KW"/>
</dbReference>
<dbReference type="InterPro" id="IPR050766">
    <property type="entry name" value="Bact_Lucif_Oxidored"/>
</dbReference>